<dbReference type="EMBL" id="SACT01000027">
    <property type="protein sequence ID" value="RVT46830.1"/>
    <property type="molecule type" value="Genomic_DNA"/>
</dbReference>
<evidence type="ECO:0000313" key="2">
    <source>
        <dbReference type="EMBL" id="RVT46830.1"/>
    </source>
</evidence>
<gene>
    <name evidence="2" type="ORF">ENE75_24540</name>
</gene>
<dbReference type="RefSeq" id="WP_128201734.1">
    <property type="nucleotide sequence ID" value="NZ_SACT01000027.1"/>
</dbReference>
<keyword evidence="3" id="KW-1185">Reference proteome</keyword>
<organism evidence="2 3">
    <name type="scientific">Rubrivivax albus</name>
    <dbReference type="NCBI Taxonomy" id="2499835"/>
    <lineage>
        <taxon>Bacteria</taxon>
        <taxon>Pseudomonadati</taxon>
        <taxon>Pseudomonadota</taxon>
        <taxon>Betaproteobacteria</taxon>
        <taxon>Burkholderiales</taxon>
        <taxon>Sphaerotilaceae</taxon>
        <taxon>Rubrivivax</taxon>
    </lineage>
</organism>
<dbReference type="InterPro" id="IPR054267">
    <property type="entry name" value="DUF6998"/>
</dbReference>
<sequence length="154" mass="16880">MNPLDRHPTDRILELVRRLYEVVSELERAFPGRKFTPDGHLVGSIGEVLAARRYGLTLLPASSEGYDAICPRGTRVEIKATQGKSIALRSEPEHLMVLLLKSSGNAVEVFNGPGAVAWQVCGPVQKNGQRQVSTSRLHRLMAGIPGTQRLSEVE</sequence>
<evidence type="ECO:0000313" key="3">
    <source>
        <dbReference type="Proteomes" id="UP000288178"/>
    </source>
</evidence>
<dbReference type="Proteomes" id="UP000288178">
    <property type="component" value="Unassembled WGS sequence"/>
</dbReference>
<dbReference type="AlphaFoldDB" id="A0A3S2TXV7"/>
<reference evidence="2 3" key="1">
    <citation type="submission" date="2019-01" db="EMBL/GenBank/DDBJ databases">
        <authorList>
            <person name="Chen W.-M."/>
        </authorList>
    </citation>
    <scope>NUCLEOTIDE SEQUENCE [LARGE SCALE GENOMIC DNA]</scope>
    <source>
        <strain evidence="2 3">ICH-3</strain>
    </source>
</reference>
<dbReference type="Pfam" id="PF22522">
    <property type="entry name" value="DUF6998"/>
    <property type="match status" value="1"/>
</dbReference>
<evidence type="ECO:0000259" key="1">
    <source>
        <dbReference type="Pfam" id="PF22522"/>
    </source>
</evidence>
<comment type="caution">
    <text evidence="2">The sequence shown here is derived from an EMBL/GenBank/DDBJ whole genome shotgun (WGS) entry which is preliminary data.</text>
</comment>
<feature type="domain" description="DUF6998" evidence="1">
    <location>
        <begin position="18"/>
        <end position="150"/>
    </location>
</feature>
<accession>A0A3S2TXV7</accession>
<name>A0A3S2TXV7_9BURK</name>
<protein>
    <recommendedName>
        <fullName evidence="1">DUF6998 domain-containing protein</fullName>
    </recommendedName>
</protein>
<proteinExistence type="predicted"/>
<dbReference type="OrthoDB" id="7503989at2"/>